<proteinExistence type="predicted"/>
<keyword evidence="1" id="KW-0812">Transmembrane</keyword>
<name>A0ABP7N2F2_9BACT</name>
<feature type="transmembrane region" description="Helical" evidence="1">
    <location>
        <begin position="25"/>
        <end position="45"/>
    </location>
</feature>
<dbReference type="RefSeq" id="WP_345112619.1">
    <property type="nucleotide sequence ID" value="NZ_BAABDH010000033.1"/>
</dbReference>
<evidence type="ECO:0000313" key="2">
    <source>
        <dbReference type="EMBL" id="GAA3933145.1"/>
    </source>
</evidence>
<comment type="caution">
    <text evidence="2">The sequence shown here is derived from an EMBL/GenBank/DDBJ whole genome shotgun (WGS) entry which is preliminary data.</text>
</comment>
<evidence type="ECO:0008006" key="4">
    <source>
        <dbReference type="Google" id="ProtNLM"/>
    </source>
</evidence>
<keyword evidence="1" id="KW-0472">Membrane</keyword>
<keyword evidence="3" id="KW-1185">Reference proteome</keyword>
<keyword evidence="1" id="KW-1133">Transmembrane helix</keyword>
<feature type="transmembrane region" description="Helical" evidence="1">
    <location>
        <begin position="178"/>
        <end position="199"/>
    </location>
</feature>
<feature type="transmembrane region" description="Helical" evidence="1">
    <location>
        <begin position="57"/>
        <end position="78"/>
    </location>
</feature>
<reference evidence="3" key="1">
    <citation type="journal article" date="2019" name="Int. J. Syst. Evol. Microbiol.">
        <title>The Global Catalogue of Microorganisms (GCM) 10K type strain sequencing project: providing services to taxonomists for standard genome sequencing and annotation.</title>
        <authorList>
            <consortium name="The Broad Institute Genomics Platform"/>
            <consortium name="The Broad Institute Genome Sequencing Center for Infectious Disease"/>
            <person name="Wu L."/>
            <person name="Ma J."/>
        </authorList>
    </citation>
    <scope>NUCLEOTIDE SEQUENCE [LARGE SCALE GENOMIC DNA]</scope>
    <source>
        <strain evidence="3">JCM 17214</strain>
    </source>
</reference>
<protein>
    <recommendedName>
        <fullName evidence="4">ABC transporter permease</fullName>
    </recommendedName>
</protein>
<evidence type="ECO:0000256" key="1">
    <source>
        <dbReference type="SAM" id="Phobius"/>
    </source>
</evidence>
<organism evidence="2 3">
    <name type="scientific">Hymenobacter algoricola</name>
    <dbReference type="NCBI Taxonomy" id="486267"/>
    <lineage>
        <taxon>Bacteria</taxon>
        <taxon>Pseudomonadati</taxon>
        <taxon>Bacteroidota</taxon>
        <taxon>Cytophagia</taxon>
        <taxon>Cytophagales</taxon>
        <taxon>Hymenobacteraceae</taxon>
        <taxon>Hymenobacter</taxon>
    </lineage>
</organism>
<evidence type="ECO:0000313" key="3">
    <source>
        <dbReference type="Proteomes" id="UP001499909"/>
    </source>
</evidence>
<accession>A0ABP7N2F2</accession>
<dbReference type="Proteomes" id="UP001499909">
    <property type="component" value="Unassembled WGS sequence"/>
</dbReference>
<dbReference type="EMBL" id="BAABDH010000033">
    <property type="protein sequence ID" value="GAA3933145.1"/>
    <property type="molecule type" value="Genomic_DNA"/>
</dbReference>
<gene>
    <name evidence="2" type="ORF">GCM10022406_17270</name>
</gene>
<feature type="transmembrane region" description="Helical" evidence="1">
    <location>
        <begin position="145"/>
        <end position="166"/>
    </location>
</feature>
<sequence length="258" mass="28523">MSNQFSLPRFGRLFRKHTAEYGKSYLLGVGVLLGLLALLMGLQTLQSKPFGPGQQAAFLGIFLIMGGAVFTSSIFAGLAEKKQGMAILMLPASHLEKYLVGWLYSFVVFTLVCVGCFYLVAVVIVNADDWHGQPPQLLNLFDPEYNMGALVLGYAFIHAIFIWGALFFQKLHLVRTAFAVFVGAGLLLFANFQVVKLLLGHVVSEMVLPFSGADLALGKEHYRLYVSPAQEKLVKLVPVAMTLLLWVAAYFRVQEKEI</sequence>
<feature type="transmembrane region" description="Helical" evidence="1">
    <location>
        <begin position="99"/>
        <end position="125"/>
    </location>
</feature>
<feature type="transmembrane region" description="Helical" evidence="1">
    <location>
        <begin position="233"/>
        <end position="253"/>
    </location>
</feature>